<evidence type="ECO:0000313" key="3">
    <source>
        <dbReference type="Proteomes" id="UP000178603"/>
    </source>
</evidence>
<dbReference type="Proteomes" id="UP000178603">
    <property type="component" value="Unassembled WGS sequence"/>
</dbReference>
<dbReference type="Gene3D" id="1.20.1270.70">
    <property type="entry name" value="Designed single chain three-helix bundle"/>
    <property type="match status" value="1"/>
</dbReference>
<accession>A0A1F8ATP0</accession>
<gene>
    <name evidence="2" type="ORF">A3E44_01900</name>
</gene>
<dbReference type="AlphaFoldDB" id="A0A1F8ATP0"/>
<sequence>MSNVKLLQAILDKVKSMDNKVDEVKQELEKTETRLTSRIDKLGLQIANFEDDAPTIGEFDKLEKRVSKLENQIAKN</sequence>
<evidence type="ECO:0000256" key="1">
    <source>
        <dbReference type="SAM" id="Coils"/>
    </source>
</evidence>
<feature type="coiled-coil region" evidence="1">
    <location>
        <begin position="7"/>
        <end position="34"/>
    </location>
</feature>
<dbReference type="EMBL" id="MGGW01000009">
    <property type="protein sequence ID" value="OGM54889.1"/>
    <property type="molecule type" value="Genomic_DNA"/>
</dbReference>
<name>A0A1F8ATP0_9BACT</name>
<reference evidence="2 3" key="1">
    <citation type="journal article" date="2016" name="Nat. Commun.">
        <title>Thousands of microbial genomes shed light on interconnected biogeochemical processes in an aquifer system.</title>
        <authorList>
            <person name="Anantharaman K."/>
            <person name="Brown C.T."/>
            <person name="Hug L.A."/>
            <person name="Sharon I."/>
            <person name="Castelle C.J."/>
            <person name="Probst A.J."/>
            <person name="Thomas B.C."/>
            <person name="Singh A."/>
            <person name="Wilkins M.J."/>
            <person name="Karaoz U."/>
            <person name="Brodie E.L."/>
            <person name="Williams K.H."/>
            <person name="Hubbard S.S."/>
            <person name="Banfield J.F."/>
        </authorList>
    </citation>
    <scope>NUCLEOTIDE SEQUENCE [LARGE SCALE GENOMIC DNA]</scope>
</reference>
<organism evidence="2 3">
    <name type="scientific">Candidatus Woesebacteria bacterium RIFCSPHIGHO2_12_FULL_41_24</name>
    <dbReference type="NCBI Taxonomy" id="1802510"/>
    <lineage>
        <taxon>Bacteria</taxon>
        <taxon>Candidatus Woeseibacteriota</taxon>
    </lineage>
</organism>
<comment type="caution">
    <text evidence="2">The sequence shown here is derived from an EMBL/GenBank/DDBJ whole genome shotgun (WGS) entry which is preliminary data.</text>
</comment>
<protein>
    <submittedName>
        <fullName evidence="2">Uncharacterized protein</fullName>
    </submittedName>
</protein>
<keyword evidence="1" id="KW-0175">Coiled coil</keyword>
<proteinExistence type="predicted"/>
<evidence type="ECO:0000313" key="2">
    <source>
        <dbReference type="EMBL" id="OGM54889.1"/>
    </source>
</evidence>